<evidence type="ECO:0000313" key="2">
    <source>
        <dbReference type="Proteomes" id="UP000324021"/>
    </source>
</evidence>
<dbReference type="EMBL" id="FMZP01000098">
    <property type="protein sequence ID" value="SDE01138.1"/>
    <property type="molecule type" value="Genomic_DNA"/>
</dbReference>
<evidence type="ECO:0000313" key="1">
    <source>
        <dbReference type="EMBL" id="SDE01138.1"/>
    </source>
</evidence>
<proteinExistence type="predicted"/>
<accession>A0A1G6ZER4</accession>
<reference evidence="1 2" key="1">
    <citation type="submission" date="2016-10" db="EMBL/GenBank/DDBJ databases">
        <authorList>
            <person name="Varghese N."/>
            <person name="Submissions S."/>
        </authorList>
    </citation>
    <scope>NUCLEOTIDE SEQUENCE [LARGE SCALE GENOMIC DNA]</scope>
    <source>
        <strain evidence="1 2">CDM_1</strain>
    </source>
</reference>
<organism evidence="1 2">
    <name type="scientific">Natrinema hispanicum</name>
    <dbReference type="NCBI Taxonomy" id="392421"/>
    <lineage>
        <taxon>Archaea</taxon>
        <taxon>Methanobacteriati</taxon>
        <taxon>Methanobacteriota</taxon>
        <taxon>Stenosarchaea group</taxon>
        <taxon>Halobacteria</taxon>
        <taxon>Halobacteriales</taxon>
        <taxon>Natrialbaceae</taxon>
        <taxon>Natrinema</taxon>
    </lineage>
</organism>
<name>A0A1G6ZER4_9EURY</name>
<protein>
    <submittedName>
        <fullName evidence="1">Uncharacterized protein</fullName>
    </submittedName>
</protein>
<gene>
    <name evidence="1" type="ORF">SAMN05192552_10985</name>
</gene>
<dbReference type="Proteomes" id="UP000324021">
    <property type="component" value="Unassembled WGS sequence"/>
</dbReference>
<sequence length="75" mass="8347">MAAYSLVRLDPDSSALGTIRSKASSLRANLEHSLKEAMYNLLSWVRDNDDRGVDVLMEEIDHLFVHSTADANVQS</sequence>
<dbReference type="AlphaFoldDB" id="A0A1G6ZER4"/>